<evidence type="ECO:0000256" key="1">
    <source>
        <dbReference type="ARBA" id="ARBA00022527"/>
    </source>
</evidence>
<dbReference type="PANTHER" id="PTHR35526">
    <property type="entry name" value="ANTI-SIGMA-F FACTOR RSBW-RELATED"/>
    <property type="match status" value="1"/>
</dbReference>
<protein>
    <submittedName>
        <fullName evidence="3">ATP-binding protein</fullName>
    </submittedName>
</protein>
<keyword evidence="1" id="KW-0723">Serine/threonine-protein kinase</keyword>
<dbReference type="CDD" id="cd16936">
    <property type="entry name" value="HATPase_RsbW-like"/>
    <property type="match status" value="1"/>
</dbReference>
<organism evidence="3 4">
    <name type="scientific">Streptomyces tremellae</name>
    <dbReference type="NCBI Taxonomy" id="1124239"/>
    <lineage>
        <taxon>Bacteria</taxon>
        <taxon>Bacillati</taxon>
        <taxon>Actinomycetota</taxon>
        <taxon>Actinomycetes</taxon>
        <taxon>Kitasatosporales</taxon>
        <taxon>Streptomycetaceae</taxon>
        <taxon>Streptomyces</taxon>
    </lineage>
</organism>
<dbReference type="InterPro" id="IPR003594">
    <property type="entry name" value="HATPase_dom"/>
</dbReference>
<keyword evidence="4" id="KW-1185">Reference proteome</keyword>
<dbReference type="SUPFAM" id="SSF55874">
    <property type="entry name" value="ATPase domain of HSP90 chaperone/DNA topoisomerase II/histidine kinase"/>
    <property type="match status" value="1"/>
</dbReference>
<dbReference type="InterPro" id="IPR050267">
    <property type="entry name" value="Anti-sigma-factor_SerPK"/>
</dbReference>
<feature type="domain" description="Histidine kinase/HSP90-like ATPase" evidence="2">
    <location>
        <begin position="6"/>
        <end position="115"/>
    </location>
</feature>
<keyword evidence="3" id="KW-0067">ATP-binding</keyword>
<dbReference type="RefSeq" id="WP_345642130.1">
    <property type="nucleotide sequence ID" value="NZ_BAABEP010000004.1"/>
</dbReference>
<keyword evidence="1" id="KW-0808">Transferase</keyword>
<evidence type="ECO:0000313" key="3">
    <source>
        <dbReference type="EMBL" id="GAA3715980.1"/>
    </source>
</evidence>
<comment type="caution">
    <text evidence="3">The sequence shown here is derived from an EMBL/GenBank/DDBJ whole genome shotgun (WGS) entry which is preliminary data.</text>
</comment>
<sequence length="125" mass="13336">MLTLRSDEASLADARDLVGVYLEDHCRGVDGQSVRLVVSELVTNALRHAGGAWTLEVDRRPGLLTVGVRDEDGTPPDARPLALDGRGGLGLHIVERLAGRVRVTPAAQGKTVSVWWPVLPAQRGG</sequence>
<evidence type="ECO:0000313" key="4">
    <source>
        <dbReference type="Proteomes" id="UP001499884"/>
    </source>
</evidence>
<keyword evidence="3" id="KW-0547">Nucleotide-binding</keyword>
<accession>A0ABP7EAU3</accession>
<proteinExistence type="predicted"/>
<dbReference type="InterPro" id="IPR036890">
    <property type="entry name" value="HATPase_C_sf"/>
</dbReference>
<dbReference type="GO" id="GO:0005524">
    <property type="term" value="F:ATP binding"/>
    <property type="evidence" value="ECO:0007669"/>
    <property type="project" value="UniProtKB-KW"/>
</dbReference>
<name>A0ABP7EAU3_9ACTN</name>
<keyword evidence="1" id="KW-0418">Kinase</keyword>
<dbReference type="Proteomes" id="UP001499884">
    <property type="component" value="Unassembled WGS sequence"/>
</dbReference>
<reference evidence="4" key="1">
    <citation type="journal article" date="2019" name="Int. J. Syst. Evol. Microbiol.">
        <title>The Global Catalogue of Microorganisms (GCM) 10K type strain sequencing project: providing services to taxonomists for standard genome sequencing and annotation.</title>
        <authorList>
            <consortium name="The Broad Institute Genomics Platform"/>
            <consortium name="The Broad Institute Genome Sequencing Center for Infectious Disease"/>
            <person name="Wu L."/>
            <person name="Ma J."/>
        </authorList>
    </citation>
    <scope>NUCLEOTIDE SEQUENCE [LARGE SCALE GENOMIC DNA]</scope>
    <source>
        <strain evidence="4">JCM 30846</strain>
    </source>
</reference>
<dbReference type="Pfam" id="PF13581">
    <property type="entry name" value="HATPase_c_2"/>
    <property type="match status" value="1"/>
</dbReference>
<evidence type="ECO:0000259" key="2">
    <source>
        <dbReference type="Pfam" id="PF13581"/>
    </source>
</evidence>
<dbReference type="EMBL" id="BAABEP010000004">
    <property type="protein sequence ID" value="GAA3715980.1"/>
    <property type="molecule type" value="Genomic_DNA"/>
</dbReference>
<gene>
    <name evidence="3" type="ORF">GCM10023082_12080</name>
</gene>
<dbReference type="Gene3D" id="3.30.565.10">
    <property type="entry name" value="Histidine kinase-like ATPase, C-terminal domain"/>
    <property type="match status" value="1"/>
</dbReference>
<dbReference type="PANTHER" id="PTHR35526:SF3">
    <property type="entry name" value="ANTI-SIGMA-F FACTOR RSBW"/>
    <property type="match status" value="1"/>
</dbReference>